<organism evidence="2 3">
    <name type="scientific">Cryptotermes secundus</name>
    <dbReference type="NCBI Taxonomy" id="105785"/>
    <lineage>
        <taxon>Eukaryota</taxon>
        <taxon>Metazoa</taxon>
        <taxon>Ecdysozoa</taxon>
        <taxon>Arthropoda</taxon>
        <taxon>Hexapoda</taxon>
        <taxon>Insecta</taxon>
        <taxon>Pterygota</taxon>
        <taxon>Neoptera</taxon>
        <taxon>Polyneoptera</taxon>
        <taxon>Dictyoptera</taxon>
        <taxon>Blattodea</taxon>
        <taxon>Blattoidea</taxon>
        <taxon>Termitoidae</taxon>
        <taxon>Kalotermitidae</taxon>
        <taxon>Cryptotermitinae</taxon>
        <taxon>Cryptotermes</taxon>
    </lineage>
</organism>
<name>A0A2J7RQW5_9NEOP</name>
<evidence type="ECO:0000313" key="3">
    <source>
        <dbReference type="Proteomes" id="UP000235965"/>
    </source>
</evidence>
<comment type="caution">
    <text evidence="2">The sequence shown here is derived from an EMBL/GenBank/DDBJ whole genome shotgun (WGS) entry which is preliminary data.</text>
</comment>
<sequence length="260" mass="28710">MNPIQPITDPPSYSGAPVNKMKIKVMTDLIADIPPLIDMDPEQILKFLIQVNQITELKLLFMALLITRTSGRLMHILGTHLGSTDTWGVVQAEIISTFLPPLIKEQFLLSYVLDRFQSPTEDLTEYIMSVVSATKILGFLGTEVQLVHRIMQNLHPKIKSYCVFQNRPESIASLFSLATTITEAVAVEDQRRLTTGSFPRGGDPRPFVNATVQTKGSPSKPSLRMHAGLVETGHFQSACPSKTRPTSRAGRSGNARGARQ</sequence>
<feature type="compositionally biased region" description="Polar residues" evidence="1">
    <location>
        <begin position="234"/>
        <end position="246"/>
    </location>
</feature>
<accession>A0A2J7RQW5</accession>
<keyword evidence="3" id="KW-1185">Reference proteome</keyword>
<feature type="compositionally biased region" description="Low complexity" evidence="1">
    <location>
        <begin position="247"/>
        <end position="260"/>
    </location>
</feature>
<gene>
    <name evidence="2" type="ORF">B7P43_G15464</name>
</gene>
<dbReference type="EMBL" id="NEVH01000617">
    <property type="protein sequence ID" value="PNF43218.1"/>
    <property type="molecule type" value="Genomic_DNA"/>
</dbReference>
<evidence type="ECO:0008006" key="4">
    <source>
        <dbReference type="Google" id="ProtNLM"/>
    </source>
</evidence>
<feature type="region of interest" description="Disordered" evidence="1">
    <location>
        <begin position="234"/>
        <end position="260"/>
    </location>
</feature>
<evidence type="ECO:0000256" key="1">
    <source>
        <dbReference type="SAM" id="MobiDB-lite"/>
    </source>
</evidence>
<dbReference type="InParanoid" id="A0A2J7RQW5"/>
<dbReference type="AlphaFoldDB" id="A0A2J7RQW5"/>
<evidence type="ECO:0000313" key="2">
    <source>
        <dbReference type="EMBL" id="PNF43218.1"/>
    </source>
</evidence>
<proteinExistence type="predicted"/>
<reference evidence="2 3" key="1">
    <citation type="submission" date="2017-12" db="EMBL/GenBank/DDBJ databases">
        <title>Hemimetabolous genomes reveal molecular basis of termite eusociality.</title>
        <authorList>
            <person name="Harrison M.C."/>
            <person name="Jongepier E."/>
            <person name="Robertson H.M."/>
            <person name="Arning N."/>
            <person name="Bitard-Feildel T."/>
            <person name="Chao H."/>
            <person name="Childers C.P."/>
            <person name="Dinh H."/>
            <person name="Doddapaneni H."/>
            <person name="Dugan S."/>
            <person name="Gowin J."/>
            <person name="Greiner C."/>
            <person name="Han Y."/>
            <person name="Hu H."/>
            <person name="Hughes D.S.T."/>
            <person name="Huylmans A.-K."/>
            <person name="Kemena C."/>
            <person name="Kremer L.P.M."/>
            <person name="Lee S.L."/>
            <person name="Lopez-Ezquerra A."/>
            <person name="Mallet L."/>
            <person name="Monroy-Kuhn J.M."/>
            <person name="Moser A."/>
            <person name="Murali S.C."/>
            <person name="Muzny D.M."/>
            <person name="Otani S."/>
            <person name="Piulachs M.-D."/>
            <person name="Poelchau M."/>
            <person name="Qu J."/>
            <person name="Schaub F."/>
            <person name="Wada-Katsumata A."/>
            <person name="Worley K.C."/>
            <person name="Xie Q."/>
            <person name="Ylla G."/>
            <person name="Poulsen M."/>
            <person name="Gibbs R.A."/>
            <person name="Schal C."/>
            <person name="Richards S."/>
            <person name="Belles X."/>
            <person name="Korb J."/>
            <person name="Bornberg-Bauer E."/>
        </authorList>
    </citation>
    <scope>NUCLEOTIDE SEQUENCE [LARGE SCALE GENOMIC DNA]</scope>
    <source>
        <tissue evidence="2">Whole body</tissue>
    </source>
</reference>
<dbReference type="Proteomes" id="UP000235965">
    <property type="component" value="Unassembled WGS sequence"/>
</dbReference>
<protein>
    <recommendedName>
        <fullName evidence="4">Retrotransposon gag domain-containing protein</fullName>
    </recommendedName>
</protein>